<evidence type="ECO:0000256" key="4">
    <source>
        <dbReference type="ARBA" id="ARBA00022958"/>
    </source>
</evidence>
<keyword evidence="2" id="KW-0813">Transport</keyword>
<dbReference type="NCBIfam" id="NF007032">
    <property type="entry name" value="PRK09496.1-4"/>
    <property type="match status" value="1"/>
</dbReference>
<name>A0A1M7KRL1_9HYPH</name>
<dbReference type="STRING" id="735517.SAMN05444272_2954"/>
<keyword evidence="3" id="KW-0633">Potassium transport</keyword>
<sequence length="458" mass="49756">MKVVICGAGQVGYGIAERLAAEQNDVSVIDSSPKLISAIGDQLDVRGFVGHGAHPDVLAQAGAEEADMIIAVTLYDEVNMVACQVAHSLFNVPTKVARIRAQSYLQGRWQSLFSRENMPIDVIISPEIEVGEMVLRRLALPGAVETVRFADDQVVTVGIMCEEDCPVVDTPLRQLTELFPDLGAVVVGVVRNGKLFVPKSSDALLVGDLAYVVARRDQVRRALGIFGHEEPEASRVVIAGGGNIGLYVARALEQRHSSTRIKLIEASRERAVSIADELKRSVILHGSALDQMILDEADVGTADTMVTLTNDDEVNILSSVMAKKLGCRRNLSLLNNPSYPAFAQALGIDAFINPRAVTISKILQHVRRGRIRGVHSLQNGAAEVVEAEALDTSPLVGRPLRDIDLPSGIRIGAVYRDGKVLTPNGDMQIYARDRIVIFAVAARVRQVEQMFRVSLEFF</sequence>
<evidence type="ECO:0000313" key="10">
    <source>
        <dbReference type="Proteomes" id="UP000186002"/>
    </source>
</evidence>
<protein>
    <recommendedName>
        <fullName evidence="1">Trk system potassium uptake protein TrkA</fullName>
    </recommendedName>
</protein>
<dbReference type="InterPro" id="IPR036721">
    <property type="entry name" value="RCK_C_sf"/>
</dbReference>
<keyword evidence="5" id="KW-0520">NAD</keyword>
<feature type="domain" description="RCK N-terminal" evidence="7">
    <location>
        <begin position="1"/>
        <end position="124"/>
    </location>
</feature>
<reference evidence="9 10" key="1">
    <citation type="submission" date="2016-11" db="EMBL/GenBank/DDBJ databases">
        <authorList>
            <person name="Jaros S."/>
            <person name="Januszkiewicz K."/>
            <person name="Wedrychowicz H."/>
        </authorList>
    </citation>
    <scope>NUCLEOTIDE SEQUENCE [LARGE SCALE GENOMIC DNA]</scope>
    <source>
        <strain evidence="9 10">DSM 22153</strain>
    </source>
</reference>
<dbReference type="InterPro" id="IPR036291">
    <property type="entry name" value="NAD(P)-bd_dom_sf"/>
</dbReference>
<keyword evidence="6" id="KW-0406">Ion transport</keyword>
<dbReference type="SUPFAM" id="SSF116726">
    <property type="entry name" value="TrkA C-terminal domain-like"/>
    <property type="match status" value="2"/>
</dbReference>
<dbReference type="SUPFAM" id="SSF51735">
    <property type="entry name" value="NAD(P)-binding Rossmann-fold domains"/>
    <property type="match status" value="2"/>
</dbReference>
<evidence type="ECO:0000256" key="2">
    <source>
        <dbReference type="ARBA" id="ARBA00022448"/>
    </source>
</evidence>
<dbReference type="Gene3D" id="3.40.50.720">
    <property type="entry name" value="NAD(P)-binding Rossmann-like Domain"/>
    <property type="match status" value="2"/>
</dbReference>
<dbReference type="NCBIfam" id="NF007030">
    <property type="entry name" value="PRK09496.1-1"/>
    <property type="match status" value="1"/>
</dbReference>
<keyword evidence="4" id="KW-0630">Potassium</keyword>
<dbReference type="Pfam" id="PF02254">
    <property type="entry name" value="TrkA_N"/>
    <property type="match status" value="2"/>
</dbReference>
<dbReference type="RefSeq" id="WP_073014085.1">
    <property type="nucleotide sequence ID" value="NZ_FRBW01000003.1"/>
</dbReference>
<dbReference type="PANTHER" id="PTHR43833">
    <property type="entry name" value="POTASSIUM CHANNEL PROTEIN 2-RELATED-RELATED"/>
    <property type="match status" value="1"/>
</dbReference>
<keyword evidence="10" id="KW-1185">Reference proteome</keyword>
<dbReference type="GO" id="GO:0005886">
    <property type="term" value="C:plasma membrane"/>
    <property type="evidence" value="ECO:0007669"/>
    <property type="project" value="InterPro"/>
</dbReference>
<dbReference type="EMBL" id="FRBW01000003">
    <property type="protein sequence ID" value="SHM68139.1"/>
    <property type="molecule type" value="Genomic_DNA"/>
</dbReference>
<dbReference type="AlphaFoldDB" id="A0A1M7KRL1"/>
<dbReference type="InterPro" id="IPR006037">
    <property type="entry name" value="RCK_C"/>
</dbReference>
<evidence type="ECO:0000313" key="9">
    <source>
        <dbReference type="EMBL" id="SHM68139.1"/>
    </source>
</evidence>
<feature type="domain" description="RCK C-terminal" evidence="8">
    <location>
        <begin position="372"/>
        <end position="453"/>
    </location>
</feature>
<dbReference type="GO" id="GO:0015079">
    <property type="term" value="F:potassium ion transmembrane transporter activity"/>
    <property type="evidence" value="ECO:0007669"/>
    <property type="project" value="InterPro"/>
</dbReference>
<dbReference type="NCBIfam" id="NF007039">
    <property type="entry name" value="PRK09496.3-2"/>
    <property type="match status" value="1"/>
</dbReference>
<feature type="domain" description="RCK C-terminal" evidence="8">
    <location>
        <begin position="144"/>
        <end position="228"/>
    </location>
</feature>
<dbReference type="OrthoDB" id="9775180at2"/>
<dbReference type="PROSITE" id="PS51201">
    <property type="entry name" value="RCK_N"/>
    <property type="match status" value="2"/>
</dbReference>
<dbReference type="PRINTS" id="PR00335">
    <property type="entry name" value="KUPTAKETRKA"/>
</dbReference>
<dbReference type="NCBIfam" id="NF007031">
    <property type="entry name" value="PRK09496.1-2"/>
    <property type="match status" value="1"/>
</dbReference>
<dbReference type="Proteomes" id="UP000186002">
    <property type="component" value="Unassembled WGS sequence"/>
</dbReference>
<evidence type="ECO:0000256" key="1">
    <source>
        <dbReference type="ARBA" id="ARBA00017378"/>
    </source>
</evidence>
<dbReference type="InterPro" id="IPR050721">
    <property type="entry name" value="Trk_Ktr_HKT_K-transport"/>
</dbReference>
<dbReference type="PROSITE" id="PS51202">
    <property type="entry name" value="RCK_C"/>
    <property type="match status" value="2"/>
</dbReference>
<feature type="domain" description="RCK N-terminal" evidence="7">
    <location>
        <begin position="233"/>
        <end position="352"/>
    </location>
</feature>
<evidence type="ECO:0000259" key="7">
    <source>
        <dbReference type="PROSITE" id="PS51201"/>
    </source>
</evidence>
<dbReference type="PANTHER" id="PTHR43833:SF5">
    <property type="entry name" value="TRK SYSTEM POTASSIUM UPTAKE PROTEIN TRKA"/>
    <property type="match status" value="1"/>
</dbReference>
<evidence type="ECO:0000256" key="3">
    <source>
        <dbReference type="ARBA" id="ARBA00022538"/>
    </source>
</evidence>
<gene>
    <name evidence="9" type="ORF">SAMN05444272_2954</name>
</gene>
<evidence type="ECO:0000256" key="5">
    <source>
        <dbReference type="ARBA" id="ARBA00023027"/>
    </source>
</evidence>
<accession>A0A1M7KRL1</accession>
<dbReference type="InterPro" id="IPR006036">
    <property type="entry name" value="K_uptake_TrkA"/>
</dbReference>
<dbReference type="Gene3D" id="3.30.70.1450">
    <property type="entry name" value="Regulator of K+ conductance, C-terminal domain"/>
    <property type="match status" value="2"/>
</dbReference>
<evidence type="ECO:0000259" key="8">
    <source>
        <dbReference type="PROSITE" id="PS51202"/>
    </source>
</evidence>
<dbReference type="InterPro" id="IPR003148">
    <property type="entry name" value="RCK_N"/>
</dbReference>
<proteinExistence type="predicted"/>
<evidence type="ECO:0000256" key="6">
    <source>
        <dbReference type="ARBA" id="ARBA00023065"/>
    </source>
</evidence>
<dbReference type="Pfam" id="PF02080">
    <property type="entry name" value="TrkA_C"/>
    <property type="match status" value="2"/>
</dbReference>
<organism evidence="9 10">
    <name type="scientific">Roseibium suaedae</name>
    <dbReference type="NCBI Taxonomy" id="735517"/>
    <lineage>
        <taxon>Bacteria</taxon>
        <taxon>Pseudomonadati</taxon>
        <taxon>Pseudomonadota</taxon>
        <taxon>Alphaproteobacteria</taxon>
        <taxon>Hyphomicrobiales</taxon>
        <taxon>Stappiaceae</taxon>
        <taxon>Roseibium</taxon>
    </lineage>
</organism>